<evidence type="ECO:0000259" key="5">
    <source>
        <dbReference type="PROSITE" id="PS50937"/>
    </source>
</evidence>
<dbReference type="GO" id="GO:0003677">
    <property type="term" value="F:DNA binding"/>
    <property type="evidence" value="ECO:0007669"/>
    <property type="project" value="UniProtKB-KW"/>
</dbReference>
<dbReference type="RefSeq" id="WP_194369880.1">
    <property type="nucleotide sequence ID" value="NZ_CP054492.1"/>
</dbReference>
<dbReference type="GO" id="GO:0003700">
    <property type="term" value="F:DNA-binding transcription factor activity"/>
    <property type="evidence" value="ECO:0007669"/>
    <property type="project" value="InterPro"/>
</dbReference>
<sequence>MEYKISEIVTQTDVPKSTILYYIREGLLPEAKKFKSNVHRYSEEHVELIKYIKYMKQELGSSNEQIKTALQHKNQSLSSSFSMLAPLMQTLSAIPAGAKHYTKEQFIEHYDFDIKLLEQLLSDGVLVPLADDDFTEKEASIIRLIEDIRETGVNYTLIKNYVHHAKELAKIEYEMQIQLCSVRSDENFSTLWKIMFETLFNAKEYLFSRYTYKVLFKALKDEISKNHHQK</sequence>
<proteinExistence type="predicted"/>
<keyword evidence="2" id="KW-0805">Transcription regulation</keyword>
<keyword evidence="4" id="KW-0804">Transcription</keyword>
<dbReference type="Gene3D" id="1.10.1660.10">
    <property type="match status" value="1"/>
</dbReference>
<dbReference type="CDD" id="cd04780">
    <property type="entry name" value="HTH_MerR-like_sg5"/>
    <property type="match status" value="1"/>
</dbReference>
<dbReference type="Pfam" id="PF13411">
    <property type="entry name" value="MerR_1"/>
    <property type="match status" value="1"/>
</dbReference>
<accession>A0A7S7LX04</accession>
<dbReference type="Proteomes" id="UP000593994">
    <property type="component" value="Chromosome"/>
</dbReference>
<dbReference type="EMBL" id="CP054492">
    <property type="protein sequence ID" value="QOY52129.1"/>
    <property type="molecule type" value="Genomic_DNA"/>
</dbReference>
<dbReference type="AlphaFoldDB" id="A0A7S7LX04"/>
<dbReference type="InterPro" id="IPR009061">
    <property type="entry name" value="DNA-bd_dom_put_sf"/>
</dbReference>
<protein>
    <submittedName>
        <fullName evidence="6">MerR family transcriptional regulator</fullName>
    </submittedName>
</protein>
<feature type="domain" description="HTH merR-type" evidence="5">
    <location>
        <begin position="1"/>
        <end position="72"/>
    </location>
</feature>
<evidence type="ECO:0000256" key="4">
    <source>
        <dbReference type="ARBA" id="ARBA00023163"/>
    </source>
</evidence>
<dbReference type="InterPro" id="IPR047057">
    <property type="entry name" value="MerR_fam"/>
</dbReference>
<dbReference type="PROSITE" id="PS50937">
    <property type="entry name" value="HTH_MERR_2"/>
    <property type="match status" value="1"/>
</dbReference>
<dbReference type="InterPro" id="IPR000551">
    <property type="entry name" value="MerR-type_HTH_dom"/>
</dbReference>
<evidence type="ECO:0000313" key="7">
    <source>
        <dbReference type="Proteomes" id="UP000593994"/>
    </source>
</evidence>
<reference evidence="6 7" key="1">
    <citation type="submission" date="2020-05" db="EMBL/GenBank/DDBJ databases">
        <title>Sulfurimonas marisnigri, sp. nov., and Sulfurimonas baltica, sp. nov., manganese oxide reducing chemolithoautotrophs of the class Epsilonproteobacteria isolated from the pelagic redoxclines of the Black and Baltic Seas and emended description of the genus Sulfurimonas.</title>
        <authorList>
            <person name="Henkel J.V."/>
            <person name="Laudan C."/>
            <person name="Werner J."/>
            <person name="Neu T."/>
            <person name="Plewe S."/>
            <person name="Sproer C."/>
            <person name="Bunk B."/>
            <person name="Schulz-Vogt H.N."/>
        </authorList>
    </citation>
    <scope>NUCLEOTIDE SEQUENCE [LARGE SCALE GENOMIC DNA]</scope>
    <source>
        <strain evidence="6 7">GD2</strain>
    </source>
</reference>
<dbReference type="KEGG" id="sbal:HUE88_00055"/>
<keyword evidence="1" id="KW-0678">Repressor</keyword>
<evidence type="ECO:0000256" key="2">
    <source>
        <dbReference type="ARBA" id="ARBA00023015"/>
    </source>
</evidence>
<keyword evidence="7" id="KW-1185">Reference proteome</keyword>
<name>A0A7S7LX04_9BACT</name>
<dbReference type="PANTHER" id="PTHR30204">
    <property type="entry name" value="REDOX-CYCLING DRUG-SENSING TRANSCRIPTIONAL ACTIVATOR SOXR"/>
    <property type="match status" value="1"/>
</dbReference>
<evidence type="ECO:0000256" key="1">
    <source>
        <dbReference type="ARBA" id="ARBA00022491"/>
    </source>
</evidence>
<dbReference type="PANTHER" id="PTHR30204:SF69">
    <property type="entry name" value="MERR-FAMILY TRANSCRIPTIONAL REGULATOR"/>
    <property type="match status" value="1"/>
</dbReference>
<evidence type="ECO:0000256" key="3">
    <source>
        <dbReference type="ARBA" id="ARBA00023125"/>
    </source>
</evidence>
<organism evidence="6 7">
    <name type="scientific">Candidatus Sulfurimonas baltica</name>
    <dbReference type="NCBI Taxonomy" id="2740404"/>
    <lineage>
        <taxon>Bacteria</taxon>
        <taxon>Pseudomonadati</taxon>
        <taxon>Campylobacterota</taxon>
        <taxon>Epsilonproteobacteria</taxon>
        <taxon>Campylobacterales</taxon>
        <taxon>Sulfurimonadaceae</taxon>
        <taxon>Sulfurimonas</taxon>
    </lineage>
</organism>
<keyword evidence="3" id="KW-0238">DNA-binding</keyword>
<gene>
    <name evidence="6" type="ORF">HUE88_00055</name>
</gene>
<evidence type="ECO:0000313" key="6">
    <source>
        <dbReference type="EMBL" id="QOY52129.1"/>
    </source>
</evidence>
<dbReference type="SUPFAM" id="SSF46955">
    <property type="entry name" value="Putative DNA-binding domain"/>
    <property type="match status" value="1"/>
</dbReference>
<dbReference type="SMART" id="SM00422">
    <property type="entry name" value="HTH_MERR"/>
    <property type="match status" value="1"/>
</dbReference>